<evidence type="ECO:0000256" key="4">
    <source>
        <dbReference type="ARBA" id="ARBA00023136"/>
    </source>
</evidence>
<gene>
    <name evidence="7" type="ORF">LCOR_06440.1</name>
</gene>
<feature type="transmembrane region" description="Helical" evidence="6">
    <location>
        <begin position="139"/>
        <end position="159"/>
    </location>
</feature>
<evidence type="ECO:0000256" key="2">
    <source>
        <dbReference type="ARBA" id="ARBA00022692"/>
    </source>
</evidence>
<dbReference type="EMBL" id="CBTN010000028">
    <property type="protein sequence ID" value="CDH55284.1"/>
    <property type="molecule type" value="Genomic_DNA"/>
</dbReference>
<comment type="subcellular location">
    <subcellularLocation>
        <location evidence="1">Membrane</location>
        <topology evidence="1">Multi-pass membrane protein</topology>
    </subcellularLocation>
</comment>
<feature type="transmembrane region" description="Helical" evidence="6">
    <location>
        <begin position="166"/>
        <end position="188"/>
    </location>
</feature>
<protein>
    <submittedName>
        <fullName evidence="7">Tetraspanin tsp2</fullName>
    </submittedName>
</protein>
<keyword evidence="4 6" id="KW-0472">Membrane</keyword>
<feature type="transmembrane region" description="Helical" evidence="6">
    <location>
        <begin position="261"/>
        <end position="283"/>
    </location>
</feature>
<evidence type="ECO:0000256" key="6">
    <source>
        <dbReference type="SAM" id="Phobius"/>
    </source>
</evidence>
<accession>A0A068RZ50</accession>
<feature type="compositionally biased region" description="Basic and acidic residues" evidence="5">
    <location>
        <begin position="26"/>
        <end position="37"/>
    </location>
</feature>
<proteinExistence type="predicted"/>
<keyword evidence="3 6" id="KW-1133">Transmembrane helix</keyword>
<comment type="caution">
    <text evidence="7">The sequence shown here is derived from an EMBL/GenBank/DDBJ whole genome shotgun (WGS) entry which is preliminary data.</text>
</comment>
<name>A0A068RZ50_9FUNG</name>
<dbReference type="OrthoDB" id="2156690at2759"/>
<dbReference type="VEuPathDB" id="FungiDB:LCOR_06440.1"/>
<dbReference type="Proteomes" id="UP000027586">
    <property type="component" value="Unassembled WGS sequence"/>
</dbReference>
<dbReference type="GO" id="GO:0016020">
    <property type="term" value="C:membrane"/>
    <property type="evidence" value="ECO:0007669"/>
    <property type="project" value="UniProtKB-SubCell"/>
</dbReference>
<feature type="transmembrane region" description="Helical" evidence="6">
    <location>
        <begin position="95"/>
        <end position="119"/>
    </location>
</feature>
<dbReference type="STRING" id="1263082.A0A068RZ50"/>
<evidence type="ECO:0000313" key="7">
    <source>
        <dbReference type="EMBL" id="CDH55284.1"/>
    </source>
</evidence>
<feature type="compositionally biased region" description="Low complexity" evidence="5">
    <location>
        <begin position="40"/>
        <end position="52"/>
    </location>
</feature>
<dbReference type="AlphaFoldDB" id="A0A068RZ50"/>
<evidence type="ECO:0000256" key="5">
    <source>
        <dbReference type="SAM" id="MobiDB-lite"/>
    </source>
</evidence>
<dbReference type="Pfam" id="PF00335">
    <property type="entry name" value="Tetraspanin"/>
    <property type="match status" value="1"/>
</dbReference>
<sequence>MMHQHDDSLIRNTTYSINEVTPIPADTKKECNGEKPLEPSSTATSSTCANSNGPDMLSDADGEKYLAHQSYLRSYGRPDVRREPRRFLGWTLARWLLLITTSLLMLYGLIFMIGCVVTYAKGYYRAVVIIIADREILDMTFAASVLCVFTSCVGLTGVWRKDRRILGIYALLLWPCFALIAAVGYLSYKADTWNLRAQLGTRWRHEFTDQDHIALQDNLHCCGFENPSDHATYYDRCFTESLLPGCSYKFYLFEHDFLVKAWTTTFALVPIHVIVIIISLLCSNHVDHLFGSRSRPPIAYLGRFHDWRDWEREQDKFKQEKIQASPKPIEDTALTNTARSTGTLQATSRHSYFPPC</sequence>
<reference evidence="7" key="1">
    <citation type="submission" date="2013-08" db="EMBL/GenBank/DDBJ databases">
        <title>Gene expansion shapes genome architecture in the human pathogen Lichtheimia corymbifera: an evolutionary genomics analysis in the ancient terrestrial Mucorales (Mucoromycotina).</title>
        <authorList>
            <person name="Schwartze V.U."/>
            <person name="Winter S."/>
            <person name="Shelest E."/>
            <person name="Marcet-Houben M."/>
            <person name="Horn F."/>
            <person name="Wehner S."/>
            <person name="Hoffmann K."/>
            <person name="Riege K."/>
            <person name="Sammeth M."/>
            <person name="Nowrousian M."/>
            <person name="Valiante V."/>
            <person name="Linde J."/>
            <person name="Jacobsen I.D."/>
            <person name="Marz M."/>
            <person name="Brakhage A.A."/>
            <person name="Gabaldon T."/>
            <person name="Bocker S."/>
            <person name="Voigt K."/>
        </authorList>
    </citation>
    <scope>NUCLEOTIDE SEQUENCE [LARGE SCALE GENOMIC DNA]</scope>
    <source>
        <strain evidence="7">FSU 9682</strain>
    </source>
</reference>
<feature type="region of interest" description="Disordered" evidence="5">
    <location>
        <begin position="25"/>
        <end position="53"/>
    </location>
</feature>
<evidence type="ECO:0000313" key="8">
    <source>
        <dbReference type="Proteomes" id="UP000027586"/>
    </source>
</evidence>
<evidence type="ECO:0000256" key="3">
    <source>
        <dbReference type="ARBA" id="ARBA00022989"/>
    </source>
</evidence>
<evidence type="ECO:0000256" key="1">
    <source>
        <dbReference type="ARBA" id="ARBA00004141"/>
    </source>
</evidence>
<dbReference type="InterPro" id="IPR018499">
    <property type="entry name" value="Tetraspanin/Peripherin"/>
</dbReference>
<organism evidence="7 8">
    <name type="scientific">Lichtheimia corymbifera JMRC:FSU:9682</name>
    <dbReference type="NCBI Taxonomy" id="1263082"/>
    <lineage>
        <taxon>Eukaryota</taxon>
        <taxon>Fungi</taxon>
        <taxon>Fungi incertae sedis</taxon>
        <taxon>Mucoromycota</taxon>
        <taxon>Mucoromycotina</taxon>
        <taxon>Mucoromycetes</taxon>
        <taxon>Mucorales</taxon>
        <taxon>Lichtheimiaceae</taxon>
        <taxon>Lichtheimia</taxon>
    </lineage>
</organism>
<keyword evidence="2 6" id="KW-0812">Transmembrane</keyword>
<keyword evidence="8" id="KW-1185">Reference proteome</keyword>